<evidence type="ECO:0000313" key="2">
    <source>
        <dbReference type="Proteomes" id="UP001500552"/>
    </source>
</evidence>
<accession>A0ABP8LWP4</accession>
<dbReference type="EMBL" id="BAABHC010000020">
    <property type="protein sequence ID" value="GAA4438936.1"/>
    <property type="molecule type" value="Genomic_DNA"/>
</dbReference>
<gene>
    <name evidence="1" type="ORF">GCM10023188_34730</name>
</gene>
<keyword evidence="2" id="KW-1185">Reference proteome</keyword>
<organism evidence="1 2">
    <name type="scientific">Pontibacter saemangeumensis</name>
    <dbReference type="NCBI Taxonomy" id="1084525"/>
    <lineage>
        <taxon>Bacteria</taxon>
        <taxon>Pseudomonadati</taxon>
        <taxon>Bacteroidota</taxon>
        <taxon>Cytophagia</taxon>
        <taxon>Cytophagales</taxon>
        <taxon>Hymenobacteraceae</taxon>
        <taxon>Pontibacter</taxon>
    </lineage>
</organism>
<sequence>MYTIVEISNSIVVISTKDGPISLFFIMPTKDIITNTGVNLRHVMMPLKGANFTSAPHSGPA</sequence>
<reference evidence="2" key="1">
    <citation type="journal article" date="2019" name="Int. J. Syst. Evol. Microbiol.">
        <title>The Global Catalogue of Microorganisms (GCM) 10K type strain sequencing project: providing services to taxonomists for standard genome sequencing and annotation.</title>
        <authorList>
            <consortium name="The Broad Institute Genomics Platform"/>
            <consortium name="The Broad Institute Genome Sequencing Center for Infectious Disease"/>
            <person name="Wu L."/>
            <person name="Ma J."/>
        </authorList>
    </citation>
    <scope>NUCLEOTIDE SEQUENCE [LARGE SCALE GENOMIC DNA]</scope>
    <source>
        <strain evidence="2">JCM 17926</strain>
    </source>
</reference>
<proteinExistence type="predicted"/>
<evidence type="ECO:0000313" key="1">
    <source>
        <dbReference type="EMBL" id="GAA4438936.1"/>
    </source>
</evidence>
<dbReference type="Proteomes" id="UP001500552">
    <property type="component" value="Unassembled WGS sequence"/>
</dbReference>
<name>A0ABP8LWP4_9BACT</name>
<protein>
    <submittedName>
        <fullName evidence="1">Uncharacterized protein</fullName>
    </submittedName>
</protein>
<comment type="caution">
    <text evidence="1">The sequence shown here is derived from an EMBL/GenBank/DDBJ whole genome shotgun (WGS) entry which is preliminary data.</text>
</comment>